<dbReference type="EMBL" id="SRSC01000006">
    <property type="protein sequence ID" value="TGU70087.1"/>
    <property type="molecule type" value="Genomic_DNA"/>
</dbReference>
<gene>
    <name evidence="2" type="ORF">E4633_20000</name>
</gene>
<name>A0A4S1C9W6_9BACT</name>
<reference evidence="2 3" key="1">
    <citation type="submission" date="2019-04" db="EMBL/GenBank/DDBJ databases">
        <title>Geobacter oryzae sp. nov., ferric-reducing bacteria isolated from paddy soil.</title>
        <authorList>
            <person name="Xu Z."/>
            <person name="Masuda Y."/>
            <person name="Itoh H."/>
            <person name="Senoo K."/>
        </authorList>
    </citation>
    <scope>NUCLEOTIDE SEQUENCE [LARGE SCALE GENOMIC DNA]</scope>
    <source>
        <strain evidence="2 3">Red111</strain>
    </source>
</reference>
<dbReference type="Gene3D" id="3.30.530.20">
    <property type="match status" value="1"/>
</dbReference>
<dbReference type="InterPro" id="IPR023393">
    <property type="entry name" value="START-like_dom_sf"/>
</dbReference>
<evidence type="ECO:0000313" key="3">
    <source>
        <dbReference type="Proteomes" id="UP000306416"/>
    </source>
</evidence>
<dbReference type="Proteomes" id="UP000306416">
    <property type="component" value="Unassembled WGS sequence"/>
</dbReference>
<evidence type="ECO:0008006" key="4">
    <source>
        <dbReference type="Google" id="ProtNLM"/>
    </source>
</evidence>
<proteinExistence type="predicted"/>
<protein>
    <recommendedName>
        <fullName evidence="4">DUF1857 family protein</fullName>
    </recommendedName>
</protein>
<dbReference type="AlphaFoldDB" id="A0A4S1C9W6"/>
<comment type="caution">
    <text evidence="2">The sequence shown here is derived from an EMBL/GenBank/DDBJ whole genome shotgun (WGS) entry which is preliminary data.</text>
</comment>
<dbReference type="RefSeq" id="WP_135873061.1">
    <property type="nucleotide sequence ID" value="NZ_SRSC01000006.1"/>
</dbReference>
<keyword evidence="1" id="KW-0175">Coiled coil</keyword>
<organism evidence="2 3">
    <name type="scientific">Geomonas terrae</name>
    <dbReference type="NCBI Taxonomy" id="2562681"/>
    <lineage>
        <taxon>Bacteria</taxon>
        <taxon>Pseudomonadati</taxon>
        <taxon>Thermodesulfobacteriota</taxon>
        <taxon>Desulfuromonadia</taxon>
        <taxon>Geobacterales</taxon>
        <taxon>Geobacteraceae</taxon>
        <taxon>Geomonas</taxon>
    </lineage>
</organism>
<evidence type="ECO:0000313" key="2">
    <source>
        <dbReference type="EMBL" id="TGU70087.1"/>
    </source>
</evidence>
<evidence type="ECO:0000256" key="1">
    <source>
        <dbReference type="SAM" id="Coils"/>
    </source>
</evidence>
<feature type="coiled-coil region" evidence="1">
    <location>
        <begin position="121"/>
        <end position="148"/>
    </location>
</feature>
<sequence length="149" mass="17475">MLIRTLQVVVHCEHKTLWDMLVDRLHHPERYALGIADVRLSEEAPDTFISEMTVHGDPVRERVILRPYDGEMRHELLEHPQFTGFIVRKILKSARQSPVAPLYLEYDLDLLRKSLKVHGLVREEEEIITDLETEMQKIRSRAEELDARG</sequence>
<accession>A0A4S1C9W6</accession>
<keyword evidence="3" id="KW-1185">Reference proteome</keyword>
<dbReference type="SUPFAM" id="SSF55961">
    <property type="entry name" value="Bet v1-like"/>
    <property type="match status" value="1"/>
</dbReference>